<dbReference type="InterPro" id="IPR036869">
    <property type="entry name" value="J_dom_sf"/>
</dbReference>
<feature type="compositionally biased region" description="Polar residues" evidence="1">
    <location>
        <begin position="143"/>
        <end position="155"/>
    </location>
</feature>
<dbReference type="InterPro" id="IPR024593">
    <property type="entry name" value="DUF3444"/>
</dbReference>
<proteinExistence type="predicted"/>
<dbReference type="PROSITE" id="PS50076">
    <property type="entry name" value="DNAJ_2"/>
    <property type="match status" value="1"/>
</dbReference>
<dbReference type="SMART" id="SM00271">
    <property type="entry name" value="DnaJ"/>
    <property type="match status" value="1"/>
</dbReference>
<feature type="region of interest" description="Disordered" evidence="1">
    <location>
        <begin position="950"/>
        <end position="972"/>
    </location>
</feature>
<gene>
    <name evidence="3" type="ORF">ZIOFF_006918</name>
</gene>
<dbReference type="PRINTS" id="PR00625">
    <property type="entry name" value="JDOMAIN"/>
</dbReference>
<comment type="caution">
    <text evidence="3">The sequence shown here is derived from an EMBL/GenBank/DDBJ whole genome shotgun (WGS) entry which is preliminary data.</text>
</comment>
<evidence type="ECO:0000313" key="4">
    <source>
        <dbReference type="Proteomes" id="UP000734854"/>
    </source>
</evidence>
<sequence length="999" mass="113101">MIMECNKEEAMRAKDIAEKRMQNQDFIGARKFALKAEQLYPSIENISQMLTICDVHISAGCKVNGQMDWYGVLQVELRADDLSIKKQYRKLALLLHPDKNQLPGAEAAFKLIGEAHMILSDRSKRGNYDSKRNKPSKVPPTRQHPQSSSVKTQTQSNFNTVNFSGIKLQQQQQSSFSNFEKTFWTICPVCGIRYQYYRSILNRSLRCHNCLHSFVAYDMNDMNVKPMSSVQPPSSSHGMQNNPSQKVNSNDQQSQSGDAFSVKSSLDNGREHADKTTTLTGRKRKGVHSNGSVSDNVVVQNGRPIKHGTSQYGACRSGDETDFGPKMSPVQSSFDYPDPEFGNFDKLRDASQFFVNQIWALYDSNDGMPRFYVQIKKVCSPGFMLFFTWLEHNPKNEAEAAWTNAELPVACGNFTLGETESTEDRLLFSHVVSWTKGKSRDSYDIYPRKGDVWAIYKGWSSTWSSNTEIAQLYEYEIVEILSDFALGSGVSVIPLVWLEDTVSLFVRAKEKEMPPFVIPPNEILRFSHYVPSYKLMGTEREGIPEDCLELDCASLPINFTKMFPSVNCSVSTIKNVSGSSWSSLKSTMDERQTGTNTFQETEKSRSHGSLSNGMRKDDDLKNEHSSISQNLKPSENVHSEAKFPEVDTSVKENLESERVHGSVNGKDDSLLESPFSPAIYEYPDPEFYNFEQGKTIASVQCGQIWAFYSDVDSFPKYYGLVKETELHNFRVKIAWLDSCPCLAEERRWHKEGMPIGCGTFEVVSQYETFDDTHLFSHLTHAKLAGKINHYLIEPGVGEIWAVYKNWSIGWSISDLKNCEYILVEICEHILSGMKVNILVKVNGYRSVFKPEGNAEVVTSMEIPVSEYIRFSHQIPAFRLTEERGGELRGYWELDPACVPGVLLVAAWLKSHHDMTDQLYGGLASQLNCWKCMYALWSMLEMGGERVVKGQKGEKRTQAMVREESKGGHGGDDLKVVVREKHRMQRCNVSMGRVLDLARA</sequence>
<feature type="domain" description="J" evidence="2">
    <location>
        <begin position="68"/>
        <end position="132"/>
    </location>
</feature>
<reference evidence="3 4" key="1">
    <citation type="submission" date="2020-08" db="EMBL/GenBank/DDBJ databases">
        <title>Plant Genome Project.</title>
        <authorList>
            <person name="Zhang R.-G."/>
        </authorList>
    </citation>
    <scope>NUCLEOTIDE SEQUENCE [LARGE SCALE GENOMIC DNA]</scope>
    <source>
        <tissue evidence="3">Rhizome</tissue>
    </source>
</reference>
<dbReference type="Pfam" id="PF11926">
    <property type="entry name" value="DUF3444"/>
    <property type="match status" value="2"/>
</dbReference>
<dbReference type="CDD" id="cd06257">
    <property type="entry name" value="DnaJ"/>
    <property type="match status" value="1"/>
</dbReference>
<name>A0A8J5HWA1_ZINOF</name>
<feature type="compositionally biased region" description="Basic and acidic residues" evidence="1">
    <location>
        <begin position="123"/>
        <end position="132"/>
    </location>
</feature>
<feature type="compositionally biased region" description="Polar residues" evidence="1">
    <location>
        <begin position="289"/>
        <end position="299"/>
    </location>
</feature>
<dbReference type="PANTHER" id="PTHR47374">
    <property type="entry name" value="ENDOSOME ANTIGEN-LIKE PROTEIN, PUTATIVE (DUF3444)-RELATED"/>
    <property type="match status" value="1"/>
</dbReference>
<evidence type="ECO:0000256" key="1">
    <source>
        <dbReference type="SAM" id="MobiDB-lite"/>
    </source>
</evidence>
<feature type="region of interest" description="Disordered" evidence="1">
    <location>
        <begin position="225"/>
        <end position="317"/>
    </location>
</feature>
<evidence type="ECO:0000259" key="2">
    <source>
        <dbReference type="PROSITE" id="PS50076"/>
    </source>
</evidence>
<dbReference type="GO" id="GO:0005783">
    <property type="term" value="C:endoplasmic reticulum"/>
    <property type="evidence" value="ECO:0007669"/>
    <property type="project" value="UniProtKB-ARBA"/>
</dbReference>
<evidence type="ECO:0000313" key="3">
    <source>
        <dbReference type="EMBL" id="KAG6533057.1"/>
    </source>
</evidence>
<dbReference type="SUPFAM" id="SSF46565">
    <property type="entry name" value="Chaperone J-domain"/>
    <property type="match status" value="1"/>
</dbReference>
<feature type="compositionally biased region" description="Polar residues" evidence="1">
    <location>
        <begin position="226"/>
        <end position="267"/>
    </location>
</feature>
<dbReference type="Pfam" id="PF00226">
    <property type="entry name" value="DnaJ"/>
    <property type="match status" value="1"/>
</dbReference>
<feature type="region of interest" description="Disordered" evidence="1">
    <location>
        <begin position="578"/>
        <end position="650"/>
    </location>
</feature>
<dbReference type="Proteomes" id="UP000734854">
    <property type="component" value="Unassembled WGS sequence"/>
</dbReference>
<keyword evidence="4" id="KW-1185">Reference proteome</keyword>
<accession>A0A8J5HWA1</accession>
<dbReference type="AlphaFoldDB" id="A0A8J5HWA1"/>
<dbReference type="InterPro" id="IPR056988">
    <property type="entry name" value="Zn_ribbon_pln"/>
</dbReference>
<organism evidence="3 4">
    <name type="scientific">Zingiber officinale</name>
    <name type="common">Ginger</name>
    <name type="synonym">Amomum zingiber</name>
    <dbReference type="NCBI Taxonomy" id="94328"/>
    <lineage>
        <taxon>Eukaryota</taxon>
        <taxon>Viridiplantae</taxon>
        <taxon>Streptophyta</taxon>
        <taxon>Embryophyta</taxon>
        <taxon>Tracheophyta</taxon>
        <taxon>Spermatophyta</taxon>
        <taxon>Magnoliopsida</taxon>
        <taxon>Liliopsida</taxon>
        <taxon>Zingiberales</taxon>
        <taxon>Zingiberaceae</taxon>
        <taxon>Zingiber</taxon>
    </lineage>
</organism>
<dbReference type="InterPro" id="IPR001623">
    <property type="entry name" value="DnaJ_domain"/>
</dbReference>
<protein>
    <recommendedName>
        <fullName evidence="2">J domain-containing protein</fullName>
    </recommendedName>
</protein>
<dbReference type="Pfam" id="PF23551">
    <property type="entry name" value="Zn_ribbon_20"/>
    <property type="match status" value="1"/>
</dbReference>
<dbReference type="PANTHER" id="PTHR47374:SF6">
    <property type="entry name" value="ENDOSOME ANTIGEN-LIKE PROTEIN, PUTATIVE (DUF3444)-RELATED"/>
    <property type="match status" value="1"/>
</dbReference>
<feature type="region of interest" description="Disordered" evidence="1">
    <location>
        <begin position="123"/>
        <end position="155"/>
    </location>
</feature>
<feature type="compositionally biased region" description="Basic and acidic residues" evidence="1">
    <location>
        <begin position="635"/>
        <end position="650"/>
    </location>
</feature>
<dbReference type="Gene3D" id="1.10.287.110">
    <property type="entry name" value="DnaJ domain"/>
    <property type="match status" value="1"/>
</dbReference>
<feature type="compositionally biased region" description="Basic and acidic residues" evidence="1">
    <location>
        <begin position="614"/>
        <end position="624"/>
    </location>
</feature>
<dbReference type="EMBL" id="JACMSC010000002">
    <property type="protein sequence ID" value="KAG6533057.1"/>
    <property type="molecule type" value="Genomic_DNA"/>
</dbReference>